<proteinExistence type="predicted"/>
<organism evidence="1 2">
    <name type="scientific">Lactobacillus paragasseri</name>
    <dbReference type="NCBI Taxonomy" id="2107999"/>
    <lineage>
        <taxon>Bacteria</taxon>
        <taxon>Bacillati</taxon>
        <taxon>Bacillota</taxon>
        <taxon>Bacilli</taxon>
        <taxon>Lactobacillales</taxon>
        <taxon>Lactobacillaceae</taxon>
        <taxon>Lactobacillus</taxon>
    </lineage>
</organism>
<sequence>MITITDQAKFKAKDFFNYLNMQLTQAIKKARGNDLPVKIVAGTTY</sequence>
<evidence type="ECO:0000313" key="2">
    <source>
        <dbReference type="Proteomes" id="UP000250714"/>
    </source>
</evidence>
<protein>
    <submittedName>
        <fullName evidence="1">Uncharacterized protein</fullName>
    </submittedName>
</protein>
<name>A0ABQ0N5B7_9LACO</name>
<dbReference type="EMBL" id="BEXG01000003">
    <property type="protein sequence ID" value="GBA82504.1"/>
    <property type="molecule type" value="Genomic_DNA"/>
</dbReference>
<accession>A0ABQ0N5B7</accession>
<gene>
    <name evidence="1" type="ORF">LJCM1130_12690</name>
</gene>
<reference evidence="1 2" key="1">
    <citation type="journal article" date="2018" name="Int. J. Syst. Evol. Microbiol.">
        <title>Lactobacillus paragasseri sp. nov., a sister taxon of Lactobacillus gasseri, based on whole-genome sequence analyses.</title>
        <authorList>
            <person name="Tanizawa Y."/>
            <person name="Tada I."/>
            <person name="Kobayashi H."/>
            <person name="Endo A."/>
            <person name="Maeno S."/>
            <person name="Toyoda A."/>
            <person name="Arita M."/>
            <person name="Nakamura Y."/>
            <person name="Sakamoto M."/>
            <person name="Ohkuma M."/>
            <person name="Tohno M."/>
        </authorList>
    </citation>
    <scope>NUCLEOTIDE SEQUENCE [LARGE SCALE GENOMIC DNA]</scope>
    <source>
        <strain evidence="1 2">JCM 1130</strain>
    </source>
</reference>
<dbReference type="InterPro" id="IPR021701">
    <property type="entry name" value="DUF3284"/>
</dbReference>
<dbReference type="Pfam" id="PF11687">
    <property type="entry name" value="DUF3284"/>
    <property type="match status" value="1"/>
</dbReference>
<dbReference type="Proteomes" id="UP000250714">
    <property type="component" value="Unassembled WGS sequence"/>
</dbReference>
<keyword evidence="2" id="KW-1185">Reference proteome</keyword>
<comment type="caution">
    <text evidence="1">The sequence shown here is derived from an EMBL/GenBank/DDBJ whole genome shotgun (WGS) entry which is preliminary data.</text>
</comment>
<evidence type="ECO:0000313" key="1">
    <source>
        <dbReference type="EMBL" id="GBA82504.1"/>
    </source>
</evidence>